<feature type="compositionally biased region" description="Basic and acidic residues" evidence="1">
    <location>
        <begin position="388"/>
        <end position="400"/>
    </location>
</feature>
<evidence type="ECO:0000313" key="2">
    <source>
        <dbReference type="EMBL" id="KAL1122826.1"/>
    </source>
</evidence>
<proteinExistence type="predicted"/>
<protein>
    <submittedName>
        <fullName evidence="2">Uncharacterized protein</fullName>
    </submittedName>
</protein>
<gene>
    <name evidence="2" type="ORF">AAG570_003152</name>
</gene>
<keyword evidence="3" id="KW-1185">Reference proteome</keyword>
<dbReference type="AlphaFoldDB" id="A0ABD0Y6J9"/>
<reference evidence="2 3" key="1">
    <citation type="submission" date="2024-07" db="EMBL/GenBank/DDBJ databases">
        <title>Chromosome-level genome assembly of the water stick insect Ranatra chinensis (Heteroptera: Nepidae).</title>
        <authorList>
            <person name="Liu X."/>
        </authorList>
    </citation>
    <scope>NUCLEOTIDE SEQUENCE [LARGE SCALE GENOMIC DNA]</scope>
    <source>
        <strain evidence="2">Cailab_2021Rc</strain>
        <tissue evidence="2">Muscle</tissue>
    </source>
</reference>
<feature type="compositionally biased region" description="Gly residues" evidence="1">
    <location>
        <begin position="348"/>
        <end position="359"/>
    </location>
</feature>
<feature type="region of interest" description="Disordered" evidence="1">
    <location>
        <begin position="339"/>
        <end position="400"/>
    </location>
</feature>
<organism evidence="2 3">
    <name type="scientific">Ranatra chinensis</name>
    <dbReference type="NCBI Taxonomy" id="642074"/>
    <lineage>
        <taxon>Eukaryota</taxon>
        <taxon>Metazoa</taxon>
        <taxon>Ecdysozoa</taxon>
        <taxon>Arthropoda</taxon>
        <taxon>Hexapoda</taxon>
        <taxon>Insecta</taxon>
        <taxon>Pterygota</taxon>
        <taxon>Neoptera</taxon>
        <taxon>Paraneoptera</taxon>
        <taxon>Hemiptera</taxon>
        <taxon>Heteroptera</taxon>
        <taxon>Panheteroptera</taxon>
        <taxon>Nepomorpha</taxon>
        <taxon>Nepidae</taxon>
        <taxon>Ranatrinae</taxon>
        <taxon>Ranatra</taxon>
    </lineage>
</organism>
<comment type="caution">
    <text evidence="2">The sequence shown here is derived from an EMBL/GenBank/DDBJ whole genome shotgun (WGS) entry which is preliminary data.</text>
</comment>
<dbReference type="EMBL" id="JBFDAA010000013">
    <property type="protein sequence ID" value="KAL1122826.1"/>
    <property type="molecule type" value="Genomic_DNA"/>
</dbReference>
<name>A0ABD0Y6J9_9HEMI</name>
<accession>A0ABD0Y6J9</accession>
<dbReference type="Proteomes" id="UP001558652">
    <property type="component" value="Unassembled WGS sequence"/>
</dbReference>
<evidence type="ECO:0000256" key="1">
    <source>
        <dbReference type="SAM" id="MobiDB-lite"/>
    </source>
</evidence>
<evidence type="ECO:0000313" key="3">
    <source>
        <dbReference type="Proteomes" id="UP001558652"/>
    </source>
</evidence>
<sequence>MLFKNKKQETMEIEGMRVCTSKGRGVALLSILIFHTAVTTPVVRRDVMAALGQQEEAALEQVALLEDEVFGRSAVYDDSGDESARVKRFLKLSTLTGVVGGGLKTAAIGSAKAVGKAGLKAATSIGVKLAKAAVTIGIAKLLLSLVFGGWVEEDREDTWELGSFLGDWVCQIVGNGSDAFILPDRICKLIRITRNYRLNHLDDLHSWCKRWRVPLSRRLEGPPEAAFYVGEPRSAGCVIGLSADDFHLDLKGNEYQNQQHFFRARSCATGPQVDFRVAKHCSQALDKKGSQRTPPSNKTVTKHFDLFQKINQVIDLKSRLLNGGHASGGQGLFSISSLSAGSSSGPTSGSGGADDGGSAEGVPANTEAPAGEDAVRHMPSIPQSLDPNTDRQTHADPKLS</sequence>